<evidence type="ECO:0000313" key="1">
    <source>
        <dbReference type="EMBL" id="CAD8080347.1"/>
    </source>
</evidence>
<protein>
    <submittedName>
        <fullName evidence="1">Uncharacterized protein</fullName>
    </submittedName>
</protein>
<comment type="caution">
    <text evidence="1">The sequence shown here is derived from an EMBL/GenBank/DDBJ whole genome shotgun (WGS) entry which is preliminary data.</text>
</comment>
<gene>
    <name evidence="1" type="ORF">PSON_ATCC_30995.1.T0400193</name>
</gene>
<organism evidence="1 2">
    <name type="scientific">Paramecium sonneborni</name>
    <dbReference type="NCBI Taxonomy" id="65129"/>
    <lineage>
        <taxon>Eukaryota</taxon>
        <taxon>Sar</taxon>
        <taxon>Alveolata</taxon>
        <taxon>Ciliophora</taxon>
        <taxon>Intramacronucleata</taxon>
        <taxon>Oligohymenophorea</taxon>
        <taxon>Peniculida</taxon>
        <taxon>Parameciidae</taxon>
        <taxon>Paramecium</taxon>
    </lineage>
</organism>
<keyword evidence="2" id="KW-1185">Reference proteome</keyword>
<sequence>MNNTQILKILKNSIVTNIETETSLVKCGSLQKHALLNQIKGITEKIKSLELILEYFEFLLYCQKLKLKVRQKIQSCRNKLIINKGLIKQRIIQKRKKNKTGTEEQKISKKWNKLILRNKKKESNGQPQIKQEQPALNAYKIRRDDQQNQCSFFIIQA</sequence>
<dbReference type="EMBL" id="CAJJDN010000040">
    <property type="protein sequence ID" value="CAD8080347.1"/>
    <property type="molecule type" value="Genomic_DNA"/>
</dbReference>
<name>A0A8S1MIG1_9CILI</name>
<proteinExistence type="predicted"/>
<reference evidence="1" key="1">
    <citation type="submission" date="2021-01" db="EMBL/GenBank/DDBJ databases">
        <authorList>
            <consortium name="Genoscope - CEA"/>
            <person name="William W."/>
        </authorList>
    </citation>
    <scope>NUCLEOTIDE SEQUENCE</scope>
</reference>
<evidence type="ECO:0000313" key="2">
    <source>
        <dbReference type="Proteomes" id="UP000692954"/>
    </source>
</evidence>
<accession>A0A8S1MIG1</accession>
<dbReference type="AlphaFoldDB" id="A0A8S1MIG1"/>
<dbReference type="Proteomes" id="UP000692954">
    <property type="component" value="Unassembled WGS sequence"/>
</dbReference>